<accession>E2NFU5</accession>
<organism evidence="1 2">
    <name type="scientific">Bacteroides cellulosilyticus DSM 14838</name>
    <dbReference type="NCBI Taxonomy" id="537012"/>
    <lineage>
        <taxon>Bacteria</taxon>
        <taxon>Pseudomonadati</taxon>
        <taxon>Bacteroidota</taxon>
        <taxon>Bacteroidia</taxon>
        <taxon>Bacteroidales</taxon>
        <taxon>Bacteroidaceae</taxon>
        <taxon>Bacteroides</taxon>
    </lineage>
</organism>
<reference evidence="1 2" key="1">
    <citation type="submission" date="2008-12" db="EMBL/GenBank/DDBJ databases">
        <authorList>
            <person name="Fulton L."/>
            <person name="Clifton S."/>
            <person name="Fulton B."/>
            <person name="Xu J."/>
            <person name="Minx P."/>
            <person name="Pepin K.H."/>
            <person name="Johnson M."/>
            <person name="Bhonagiri V."/>
            <person name="Nash W.E."/>
            <person name="Mardis E.R."/>
            <person name="Wilson R.K."/>
        </authorList>
    </citation>
    <scope>NUCLEOTIDE SEQUENCE [LARGE SCALE GENOMIC DNA]</scope>
    <source>
        <strain evidence="1 2">DSM 14838</strain>
    </source>
</reference>
<comment type="caution">
    <text evidence="1">The sequence shown here is derived from an EMBL/GenBank/DDBJ whole genome shotgun (WGS) entry which is preliminary data.</text>
</comment>
<evidence type="ECO:0000313" key="1">
    <source>
        <dbReference type="EMBL" id="EEF89206.1"/>
    </source>
</evidence>
<name>E2NFU5_9BACE</name>
<sequence>MVGDERLVRVKQWFHRTGRSLCFHKVYESFLLFYQFLPLTFFMIAHFCIPTNKSIRGSI</sequence>
<gene>
    <name evidence="1" type="ORF">BACCELL_03167</name>
</gene>
<proteinExistence type="predicted"/>
<dbReference type="AlphaFoldDB" id="E2NFU5"/>
<evidence type="ECO:0000313" key="2">
    <source>
        <dbReference type="Proteomes" id="UP000003711"/>
    </source>
</evidence>
<protein>
    <submittedName>
        <fullName evidence="1">Uncharacterized protein</fullName>
    </submittedName>
</protein>
<reference evidence="1 2" key="2">
    <citation type="submission" date="2009-01" db="EMBL/GenBank/DDBJ databases">
        <title>Draft genome sequence of Bacteroides cellulosilyticus (DSM 14838).</title>
        <authorList>
            <person name="Sudarsanam P."/>
            <person name="Ley R."/>
            <person name="Guruge J."/>
            <person name="Turnbaugh P.J."/>
            <person name="Mahowald M."/>
            <person name="Liep D."/>
            <person name="Gordon J."/>
        </authorList>
    </citation>
    <scope>NUCLEOTIDE SEQUENCE [LARGE SCALE GENOMIC DNA]</scope>
    <source>
        <strain evidence="1 2">DSM 14838</strain>
    </source>
</reference>
<dbReference type="HOGENOM" id="CLU_2950426_0_0_10"/>
<dbReference type="Proteomes" id="UP000003711">
    <property type="component" value="Unassembled WGS sequence"/>
</dbReference>
<dbReference type="EMBL" id="ACCH01000226">
    <property type="protein sequence ID" value="EEF89206.1"/>
    <property type="molecule type" value="Genomic_DNA"/>
</dbReference>